<dbReference type="PANTHER" id="PTHR24221">
    <property type="entry name" value="ATP-BINDING CASSETTE SUB-FAMILY B"/>
    <property type="match status" value="1"/>
</dbReference>
<dbReference type="GO" id="GO:0042626">
    <property type="term" value="F:ATPase-coupled transmembrane transporter activity"/>
    <property type="evidence" value="ECO:0007669"/>
    <property type="project" value="TreeGrafter"/>
</dbReference>
<dbReference type="PANTHER" id="PTHR24221:SF654">
    <property type="entry name" value="ATP-BINDING CASSETTE SUB-FAMILY B MEMBER 6"/>
    <property type="match status" value="1"/>
</dbReference>
<dbReference type="AlphaFoldDB" id="A0A413SKB9"/>
<evidence type="ECO:0000313" key="2">
    <source>
        <dbReference type="EMBL" id="RHA67970.1"/>
    </source>
</evidence>
<dbReference type="InterPro" id="IPR039421">
    <property type="entry name" value="Type_1_exporter"/>
</dbReference>
<keyword evidence="2" id="KW-0067">ATP-binding</keyword>
<evidence type="ECO:0000259" key="1">
    <source>
        <dbReference type="Pfam" id="PF00005"/>
    </source>
</evidence>
<evidence type="ECO:0000313" key="3">
    <source>
        <dbReference type="Proteomes" id="UP000284465"/>
    </source>
</evidence>
<reference evidence="2 3" key="1">
    <citation type="submission" date="2018-08" db="EMBL/GenBank/DDBJ databases">
        <title>A genome reference for cultivated species of the human gut microbiota.</title>
        <authorList>
            <person name="Zou Y."/>
            <person name="Xue W."/>
            <person name="Luo G."/>
        </authorList>
    </citation>
    <scope>NUCLEOTIDE SEQUENCE [LARGE SCALE GENOMIC DNA]</scope>
    <source>
        <strain evidence="2 3">AM43-11</strain>
    </source>
</reference>
<proteinExistence type="predicted"/>
<accession>A0A413SKB9</accession>
<dbReference type="Pfam" id="PF00005">
    <property type="entry name" value="ABC_tran"/>
    <property type="match status" value="1"/>
</dbReference>
<comment type="caution">
    <text evidence="2">The sequence shown here is derived from an EMBL/GenBank/DDBJ whole genome shotgun (WGS) entry which is preliminary data.</text>
</comment>
<protein>
    <submittedName>
        <fullName evidence="2">ATP-binding cassette domain-containing protein</fullName>
    </submittedName>
</protein>
<name>A0A413SKB9_9FIRM</name>
<dbReference type="Proteomes" id="UP000284465">
    <property type="component" value="Unassembled WGS sequence"/>
</dbReference>
<feature type="domain" description="ABC transporter" evidence="1">
    <location>
        <begin position="18"/>
        <end position="82"/>
    </location>
</feature>
<dbReference type="InterPro" id="IPR003439">
    <property type="entry name" value="ABC_transporter-like_ATP-bd"/>
</dbReference>
<dbReference type="GO" id="GO:0005524">
    <property type="term" value="F:ATP binding"/>
    <property type="evidence" value="ECO:0007669"/>
    <property type="project" value="UniProtKB-KW"/>
</dbReference>
<dbReference type="GO" id="GO:0016887">
    <property type="term" value="F:ATP hydrolysis activity"/>
    <property type="evidence" value="ECO:0007669"/>
    <property type="project" value="InterPro"/>
</dbReference>
<dbReference type="Gene3D" id="3.40.50.300">
    <property type="entry name" value="P-loop containing nucleotide triphosphate hydrolases"/>
    <property type="match status" value="1"/>
</dbReference>
<dbReference type="SUPFAM" id="SSF52540">
    <property type="entry name" value="P-loop containing nucleoside triphosphate hydrolases"/>
    <property type="match status" value="1"/>
</dbReference>
<dbReference type="InterPro" id="IPR027417">
    <property type="entry name" value="P-loop_NTPase"/>
</dbReference>
<sequence>MPFRSSGVRSCRLRSCAKSTVANLAAGFYDVNGGKITLGGTDIAQVDSVAMMKDFSVVFQNVVLFNNTVMENIRIGRKDATDEDVPLTEVLLQRAEHMMN</sequence>
<gene>
    <name evidence="2" type="ORF">DW927_07445</name>
</gene>
<keyword evidence="2" id="KW-0547">Nucleotide-binding</keyword>
<organism evidence="2 3">
    <name type="scientific">Roseburia intestinalis</name>
    <dbReference type="NCBI Taxonomy" id="166486"/>
    <lineage>
        <taxon>Bacteria</taxon>
        <taxon>Bacillati</taxon>
        <taxon>Bacillota</taxon>
        <taxon>Clostridia</taxon>
        <taxon>Lachnospirales</taxon>
        <taxon>Lachnospiraceae</taxon>
        <taxon>Roseburia</taxon>
    </lineage>
</organism>
<dbReference type="EMBL" id="QSFP01000006">
    <property type="protein sequence ID" value="RHA67970.1"/>
    <property type="molecule type" value="Genomic_DNA"/>
</dbReference>